<dbReference type="GO" id="GO:0006656">
    <property type="term" value="P:phosphatidylcholine biosynthetic process"/>
    <property type="evidence" value="ECO:0007669"/>
    <property type="project" value="InterPro"/>
</dbReference>
<name>A0A0C9Z2L3_9AGAM</name>
<evidence type="ECO:0000256" key="5">
    <source>
        <dbReference type="SAM" id="Phobius"/>
    </source>
</evidence>
<evidence type="ECO:0000313" key="7">
    <source>
        <dbReference type="Proteomes" id="UP000054018"/>
    </source>
</evidence>
<dbReference type="Proteomes" id="UP000054018">
    <property type="component" value="Unassembled WGS sequence"/>
</dbReference>
<dbReference type="STRING" id="765257.A0A0C9Z2L3"/>
<organism evidence="6 7">
    <name type="scientific">Pisolithus microcarpus 441</name>
    <dbReference type="NCBI Taxonomy" id="765257"/>
    <lineage>
        <taxon>Eukaryota</taxon>
        <taxon>Fungi</taxon>
        <taxon>Dikarya</taxon>
        <taxon>Basidiomycota</taxon>
        <taxon>Agaricomycotina</taxon>
        <taxon>Agaricomycetes</taxon>
        <taxon>Agaricomycetidae</taxon>
        <taxon>Boletales</taxon>
        <taxon>Sclerodermatineae</taxon>
        <taxon>Pisolithaceae</taxon>
        <taxon>Pisolithus</taxon>
    </lineage>
</organism>
<keyword evidence="2" id="KW-0808">Transferase</keyword>
<keyword evidence="5" id="KW-0812">Transmembrane</keyword>
<keyword evidence="5" id="KW-0472">Membrane</keyword>
<dbReference type="OrthoDB" id="8300106at2759"/>
<evidence type="ECO:0000256" key="1">
    <source>
        <dbReference type="ARBA" id="ARBA00022603"/>
    </source>
</evidence>
<evidence type="ECO:0000313" key="6">
    <source>
        <dbReference type="EMBL" id="KIK14278.1"/>
    </source>
</evidence>
<evidence type="ECO:0000256" key="2">
    <source>
        <dbReference type="ARBA" id="ARBA00022679"/>
    </source>
</evidence>
<dbReference type="PANTHER" id="PTHR15458">
    <property type="entry name" value="PHOSPHATIDYLETHANOLAMINE N-METHYLTRANSFERASE"/>
    <property type="match status" value="1"/>
</dbReference>
<dbReference type="InterPro" id="IPR024960">
    <property type="entry name" value="PEMT/MFAP"/>
</dbReference>
<proteinExistence type="predicted"/>
<keyword evidence="3" id="KW-0949">S-adenosyl-L-methionine</keyword>
<dbReference type="EMBL" id="KN833946">
    <property type="protein sequence ID" value="KIK14278.1"/>
    <property type="molecule type" value="Genomic_DNA"/>
</dbReference>
<accession>A0A0C9Z2L3</accession>
<protein>
    <submittedName>
        <fullName evidence="6">Uncharacterized protein</fullName>
    </submittedName>
</protein>
<feature type="transmembrane region" description="Helical" evidence="5">
    <location>
        <begin position="68"/>
        <end position="96"/>
    </location>
</feature>
<keyword evidence="4" id="KW-0256">Endoplasmic reticulum</keyword>
<dbReference type="GO" id="GO:0008757">
    <property type="term" value="F:S-adenosylmethionine-dependent methyltransferase activity"/>
    <property type="evidence" value="ECO:0007669"/>
    <property type="project" value="InterPro"/>
</dbReference>
<sequence>MGALSSIVNASAPSLYISLCSITFNPTVWNIIARNAIFTFGLVRDHLCQCALLDQPRMTLLPKPFATLVPVLIFIVGQVFVLTSTYALGITGTFLGNYSRILMNDRCHAPKVFGDVSMDPKAE</sequence>
<reference evidence="7" key="2">
    <citation type="submission" date="2015-01" db="EMBL/GenBank/DDBJ databases">
        <title>Evolutionary Origins and Diversification of the Mycorrhizal Mutualists.</title>
        <authorList>
            <consortium name="DOE Joint Genome Institute"/>
            <consortium name="Mycorrhizal Genomics Consortium"/>
            <person name="Kohler A."/>
            <person name="Kuo A."/>
            <person name="Nagy L.G."/>
            <person name="Floudas D."/>
            <person name="Copeland A."/>
            <person name="Barry K.W."/>
            <person name="Cichocki N."/>
            <person name="Veneault-Fourrey C."/>
            <person name="LaButti K."/>
            <person name="Lindquist E.A."/>
            <person name="Lipzen A."/>
            <person name="Lundell T."/>
            <person name="Morin E."/>
            <person name="Murat C."/>
            <person name="Riley R."/>
            <person name="Ohm R."/>
            <person name="Sun H."/>
            <person name="Tunlid A."/>
            <person name="Henrissat B."/>
            <person name="Grigoriev I.V."/>
            <person name="Hibbett D.S."/>
            <person name="Martin F."/>
        </authorList>
    </citation>
    <scope>NUCLEOTIDE SEQUENCE [LARGE SCALE GENOMIC DNA]</scope>
    <source>
        <strain evidence="7">441</strain>
    </source>
</reference>
<dbReference type="HOGENOM" id="CLU_2016153_0_0_1"/>
<keyword evidence="1" id="KW-0489">Methyltransferase</keyword>
<keyword evidence="5" id="KW-1133">Transmembrane helix</keyword>
<reference evidence="6 7" key="1">
    <citation type="submission" date="2014-04" db="EMBL/GenBank/DDBJ databases">
        <authorList>
            <consortium name="DOE Joint Genome Institute"/>
            <person name="Kuo A."/>
            <person name="Kohler A."/>
            <person name="Costa M.D."/>
            <person name="Nagy L.G."/>
            <person name="Floudas D."/>
            <person name="Copeland A."/>
            <person name="Barry K.W."/>
            <person name="Cichocki N."/>
            <person name="Veneault-Fourrey C."/>
            <person name="LaButti K."/>
            <person name="Lindquist E.A."/>
            <person name="Lipzen A."/>
            <person name="Lundell T."/>
            <person name="Morin E."/>
            <person name="Murat C."/>
            <person name="Sun H."/>
            <person name="Tunlid A."/>
            <person name="Henrissat B."/>
            <person name="Grigoriev I.V."/>
            <person name="Hibbett D.S."/>
            <person name="Martin F."/>
            <person name="Nordberg H.P."/>
            <person name="Cantor M.N."/>
            <person name="Hua S.X."/>
        </authorList>
    </citation>
    <scope>NUCLEOTIDE SEQUENCE [LARGE SCALE GENOMIC DNA]</scope>
    <source>
        <strain evidence="6 7">441</strain>
    </source>
</reference>
<evidence type="ECO:0000256" key="4">
    <source>
        <dbReference type="ARBA" id="ARBA00022824"/>
    </source>
</evidence>
<dbReference type="GO" id="GO:0032259">
    <property type="term" value="P:methylation"/>
    <property type="evidence" value="ECO:0007669"/>
    <property type="project" value="UniProtKB-KW"/>
</dbReference>
<keyword evidence="7" id="KW-1185">Reference proteome</keyword>
<gene>
    <name evidence="6" type="ORF">PISMIDRAFT_17399</name>
</gene>
<dbReference type="AlphaFoldDB" id="A0A0C9Z2L3"/>
<evidence type="ECO:0000256" key="3">
    <source>
        <dbReference type="ARBA" id="ARBA00022691"/>
    </source>
</evidence>
<dbReference type="PANTHER" id="PTHR15458:SF5">
    <property type="entry name" value="PHOSPHATIDYLETHANOLAMINE N-METHYLTRANSFERASE"/>
    <property type="match status" value="1"/>
</dbReference>